<proteinExistence type="predicted"/>
<evidence type="ECO:0000313" key="2">
    <source>
        <dbReference type="Proteomes" id="UP001338582"/>
    </source>
</evidence>
<gene>
    <name evidence="1" type="ORF">PUMCH_003757</name>
</gene>
<dbReference type="AlphaFoldDB" id="A0AAX4HDK6"/>
<organism evidence="1 2">
    <name type="scientific">Australozyma saopauloensis</name>
    <dbReference type="NCBI Taxonomy" id="291208"/>
    <lineage>
        <taxon>Eukaryota</taxon>
        <taxon>Fungi</taxon>
        <taxon>Dikarya</taxon>
        <taxon>Ascomycota</taxon>
        <taxon>Saccharomycotina</taxon>
        <taxon>Pichiomycetes</taxon>
        <taxon>Metschnikowiaceae</taxon>
        <taxon>Australozyma</taxon>
    </lineage>
</organism>
<name>A0AAX4HDK6_9ASCO</name>
<accession>A0AAX4HDK6</accession>
<dbReference type="EMBL" id="CP138897">
    <property type="protein sequence ID" value="WPK26404.1"/>
    <property type="molecule type" value="Genomic_DNA"/>
</dbReference>
<dbReference type="RefSeq" id="XP_062878785.1">
    <property type="nucleotide sequence ID" value="XM_063022715.1"/>
</dbReference>
<evidence type="ECO:0000313" key="1">
    <source>
        <dbReference type="EMBL" id="WPK26404.1"/>
    </source>
</evidence>
<dbReference type="Proteomes" id="UP001338582">
    <property type="component" value="Chromosome 4"/>
</dbReference>
<dbReference type="GeneID" id="88174820"/>
<sequence>MPLDALRWKARILASRDPRPTSGSFVTTYQIIRNFEAALISMERDPTIAYMLFKVIHEAFQKCPNTRTRESHRMEPMRRYKGYGEDVLDTLTSNPDLSFKLALRFLSVMRIQPSTERTIGIDSLYPGEVEVKALIQLMKQDPLEGPRLMSRIRRWVYAEMSEAFVYLFKVPFGSYKPSDSEQCLSKSLPCDPLSPREGLLTDLQRRLLREIVMHLVYEIVNQERVCSLHELNPLVDALLRSSGDLFVAIMSSRDILDPVEPSSHAENTDLNIRQELRTGPRYERELGILMWHLEHQSANSAFEDAKILLTEFRTAVGQAFVKGFAKTLCHPLKTIYHDMLVSANTLLHGMRHLKLLFSSPHCYQGAPAFIKALLTPTGYFVFDSIIHASEFPAIRTLVKEILVFEKVNAKTLFSVAVAMKEHWNLEIDLKSLSDLHGVLHSFTCISFVLASYQESFSPRLLANTLKEFFGSQQIPSSWISKGTENWYREKNVQ</sequence>
<reference evidence="1 2" key="1">
    <citation type="submission" date="2023-10" db="EMBL/GenBank/DDBJ databases">
        <title>Draft Genome Sequence of Candida saopaulonensis from a very Premature Infant with Sepsis.</title>
        <authorList>
            <person name="Ning Y."/>
            <person name="Dai R."/>
            <person name="Xiao M."/>
            <person name="Xu Y."/>
            <person name="Yan Q."/>
            <person name="Zhang L."/>
        </authorList>
    </citation>
    <scope>NUCLEOTIDE SEQUENCE [LARGE SCALE GENOMIC DNA]</scope>
    <source>
        <strain evidence="1 2">19XY460</strain>
    </source>
</reference>
<protein>
    <submittedName>
        <fullName evidence="1">Uncharacterized protein</fullName>
    </submittedName>
</protein>
<dbReference type="KEGG" id="asau:88174820"/>
<keyword evidence="2" id="KW-1185">Reference proteome</keyword>